<protein>
    <submittedName>
        <fullName evidence="7">Site-specific DNA-methyltransferase</fullName>
    </submittedName>
</protein>
<dbReference type="Gene3D" id="3.40.50.150">
    <property type="entry name" value="Vaccinia Virus protein VP39"/>
    <property type="match status" value="1"/>
</dbReference>
<dbReference type="RefSeq" id="WP_265419083.1">
    <property type="nucleotide sequence ID" value="NZ_CP093443.1"/>
</dbReference>
<sequence>MTTVLDWPGKATAFALGRRLISAGVPAANPGDGITSTEPRLGDGITSTEPRLGDGAPHPRLRDGNGATYTPDPRENLLLIGDNLPGLSALLATHRGRVKVVYIDPPYNTGNAHTYKDHGHDHASWLSFMTPRLLLARELMRDDGVLFLHLDDKESAWAQLLGHEIFGEDNSLGTLIHQRAKGGGNAPSFVRGHDYVHVWARDASRVGPFLTEKKSPARLEVIDGKRMLVETDVLRAGFGRYARGSERRLMYEDIVAVKGEKKLAEVDAKLASGEYILRPWGEDGKHAVVRVTPAEKASSKMYSIIKALGGQNDLEPLGLGGVFSYPKPVELVKALVASQTFFDPEAIVLDFFAGSGTTAQAVMAANERDSGSRSFVLVQTPEPLRSKNAKAVVTGAGSVAGDAGAGDDGAGVAGRSGAAGRAGGDAAFPTISELTAERIRRAADIHAPGLQFAQLEVADGERPAATPIS</sequence>
<keyword evidence="4" id="KW-0949">S-adenosyl-L-methionine</keyword>
<evidence type="ECO:0000313" key="7">
    <source>
        <dbReference type="EMBL" id="UVI36512.1"/>
    </source>
</evidence>
<dbReference type="InterPro" id="IPR002941">
    <property type="entry name" value="DNA_methylase_N4/N6"/>
</dbReference>
<dbReference type="PRINTS" id="PR00506">
    <property type="entry name" value="D21N6MTFRASE"/>
</dbReference>
<feature type="domain" description="DNA methylase N-4/N-6" evidence="6">
    <location>
        <begin position="98"/>
        <end position="368"/>
    </location>
</feature>
<dbReference type="PROSITE" id="PS00092">
    <property type="entry name" value="N6_MTASE"/>
    <property type="match status" value="1"/>
</dbReference>
<dbReference type="InterPro" id="IPR002295">
    <property type="entry name" value="N4/N6-MTase_EcoPI_Mod-like"/>
</dbReference>
<reference evidence="7" key="1">
    <citation type="submission" date="2022-03" db="EMBL/GenBank/DDBJ databases">
        <title>Brevibacterium spongiae sp. nov., isolated from marine sponge.</title>
        <authorList>
            <person name="Li Z."/>
            <person name="Zhang M."/>
        </authorList>
    </citation>
    <scope>NUCLEOTIDE SEQUENCE</scope>
    <source>
        <strain evidence="7">WHS-Z9</strain>
    </source>
</reference>
<organism evidence="7 8">
    <name type="scientific">Brevibacterium spongiae</name>
    <dbReference type="NCBI Taxonomy" id="2909672"/>
    <lineage>
        <taxon>Bacteria</taxon>
        <taxon>Bacillati</taxon>
        <taxon>Actinomycetota</taxon>
        <taxon>Actinomycetes</taxon>
        <taxon>Micrococcales</taxon>
        <taxon>Brevibacteriaceae</taxon>
        <taxon>Brevibacterium</taxon>
    </lineage>
</organism>
<evidence type="ECO:0000256" key="5">
    <source>
        <dbReference type="SAM" id="MobiDB-lite"/>
    </source>
</evidence>
<accession>A0ABY5SPL2</accession>
<dbReference type="InterPro" id="IPR029063">
    <property type="entry name" value="SAM-dependent_MTases_sf"/>
</dbReference>
<dbReference type="InterPro" id="IPR002052">
    <property type="entry name" value="DNA_methylase_N6_adenine_CS"/>
</dbReference>
<keyword evidence="2" id="KW-0489">Methyltransferase</keyword>
<feature type="region of interest" description="Disordered" evidence="5">
    <location>
        <begin position="30"/>
        <end position="68"/>
    </location>
</feature>
<keyword evidence="3" id="KW-0808">Transferase</keyword>
<dbReference type="Proteomes" id="UP001064879">
    <property type="component" value="Chromosome"/>
</dbReference>
<feature type="compositionally biased region" description="Gly residues" evidence="5">
    <location>
        <begin position="403"/>
        <end position="414"/>
    </location>
</feature>
<evidence type="ECO:0000256" key="2">
    <source>
        <dbReference type="ARBA" id="ARBA00022603"/>
    </source>
</evidence>
<keyword evidence="8" id="KW-1185">Reference proteome</keyword>
<evidence type="ECO:0000256" key="1">
    <source>
        <dbReference type="ARBA" id="ARBA00006594"/>
    </source>
</evidence>
<feature type="region of interest" description="Disordered" evidence="5">
    <location>
        <begin position="402"/>
        <end position="422"/>
    </location>
</feature>
<proteinExistence type="inferred from homology"/>
<evidence type="ECO:0000259" key="6">
    <source>
        <dbReference type="Pfam" id="PF01555"/>
    </source>
</evidence>
<comment type="similarity">
    <text evidence="1">Belongs to the N(4)/N(6)-methyltransferase family.</text>
</comment>
<gene>
    <name evidence="7" type="ORF">L1F31_02265</name>
</gene>
<dbReference type="SUPFAM" id="SSF53335">
    <property type="entry name" value="S-adenosyl-L-methionine-dependent methyltransferases"/>
    <property type="match status" value="1"/>
</dbReference>
<dbReference type="Pfam" id="PF01555">
    <property type="entry name" value="N6_N4_Mtase"/>
    <property type="match status" value="1"/>
</dbReference>
<evidence type="ECO:0000313" key="8">
    <source>
        <dbReference type="Proteomes" id="UP001064879"/>
    </source>
</evidence>
<evidence type="ECO:0000256" key="4">
    <source>
        <dbReference type="ARBA" id="ARBA00022691"/>
    </source>
</evidence>
<evidence type="ECO:0000256" key="3">
    <source>
        <dbReference type="ARBA" id="ARBA00022679"/>
    </source>
</evidence>
<name>A0ABY5SPL2_9MICO</name>
<dbReference type="EMBL" id="CP093443">
    <property type="protein sequence ID" value="UVI36512.1"/>
    <property type="molecule type" value="Genomic_DNA"/>
</dbReference>